<keyword evidence="3" id="KW-1185">Reference proteome</keyword>
<dbReference type="EMBL" id="JAKROA010000001">
    <property type="protein sequence ID" value="KAL5111202.1"/>
    <property type="molecule type" value="Genomic_DNA"/>
</dbReference>
<name>A0ABR4QNP0_9CEST</name>
<evidence type="ECO:0000259" key="1">
    <source>
        <dbReference type="Pfam" id="PF11976"/>
    </source>
</evidence>
<sequence>MGDDNAPKEKNNEPINLTVHGQDGSVIHFKIKRTTPFKKLMNAYCQRLGLTLANVRFTCDGEHVQYEDTPESRFSRLKLVEIEKHLHYLVGSAFLIRLLASAPIRFGEQGGARDLTVSIAVRPSWWTCLAHPRAALDAHARRQAIGQLWTNGFTSA</sequence>
<comment type="caution">
    <text evidence="2">The sequence shown here is derived from an EMBL/GenBank/DDBJ whole genome shotgun (WGS) entry which is preliminary data.</text>
</comment>
<evidence type="ECO:0000313" key="2">
    <source>
        <dbReference type="EMBL" id="KAL5111202.1"/>
    </source>
</evidence>
<accession>A0ABR4QNP0</accession>
<organism evidence="2 3">
    <name type="scientific">Taenia crassiceps</name>
    <dbReference type="NCBI Taxonomy" id="6207"/>
    <lineage>
        <taxon>Eukaryota</taxon>
        <taxon>Metazoa</taxon>
        <taxon>Spiralia</taxon>
        <taxon>Lophotrochozoa</taxon>
        <taxon>Platyhelminthes</taxon>
        <taxon>Cestoda</taxon>
        <taxon>Eucestoda</taxon>
        <taxon>Cyclophyllidea</taxon>
        <taxon>Taeniidae</taxon>
        <taxon>Taenia</taxon>
    </lineage>
</organism>
<proteinExistence type="predicted"/>
<gene>
    <name evidence="2" type="ORF">TcWFU_000598</name>
</gene>
<feature type="domain" description="Rad60/SUMO-like" evidence="1">
    <location>
        <begin position="15"/>
        <end position="72"/>
    </location>
</feature>
<dbReference type="InterPro" id="IPR022617">
    <property type="entry name" value="Rad60/SUMO-like_dom"/>
</dbReference>
<dbReference type="Pfam" id="PF11976">
    <property type="entry name" value="Rad60-SLD"/>
    <property type="match status" value="1"/>
</dbReference>
<dbReference type="Gene3D" id="3.10.20.90">
    <property type="entry name" value="Phosphatidylinositol 3-kinase Catalytic Subunit, Chain A, domain 1"/>
    <property type="match status" value="1"/>
</dbReference>
<dbReference type="Proteomes" id="UP001651158">
    <property type="component" value="Unassembled WGS sequence"/>
</dbReference>
<dbReference type="InterPro" id="IPR029071">
    <property type="entry name" value="Ubiquitin-like_domsf"/>
</dbReference>
<reference evidence="2 3" key="1">
    <citation type="journal article" date="2022" name="Front. Cell. Infect. Microbiol.">
        <title>The Genomes of Two Strains of Taenia crassiceps the Animal Model for the Study of Human Cysticercosis.</title>
        <authorList>
            <person name="Bobes R.J."/>
            <person name="Estrada K."/>
            <person name="Rios-Valencia D.G."/>
            <person name="Calderon-Gallegos A."/>
            <person name="de la Torre P."/>
            <person name="Carrero J.C."/>
            <person name="Sanchez-Flores A."/>
            <person name="Laclette J.P."/>
        </authorList>
    </citation>
    <scope>NUCLEOTIDE SEQUENCE [LARGE SCALE GENOMIC DNA]</scope>
    <source>
        <strain evidence="2">WFUcys</strain>
    </source>
</reference>
<protein>
    <submittedName>
        <fullName evidence="2">Small ubiquitin-related modifier 2-A</fullName>
    </submittedName>
</protein>
<dbReference type="PANTHER" id="PTHR10562">
    <property type="entry name" value="SMALL UBIQUITIN-RELATED MODIFIER"/>
    <property type="match status" value="1"/>
</dbReference>
<evidence type="ECO:0000313" key="3">
    <source>
        <dbReference type="Proteomes" id="UP001651158"/>
    </source>
</evidence>
<dbReference type="SUPFAM" id="SSF54236">
    <property type="entry name" value="Ubiquitin-like"/>
    <property type="match status" value="1"/>
</dbReference>